<dbReference type="PANTHER" id="PTHR11022:SF41">
    <property type="entry name" value="PEPTIDOGLYCAN-RECOGNITION PROTEIN LC-RELATED"/>
    <property type="match status" value="1"/>
</dbReference>
<protein>
    <submittedName>
        <fullName evidence="5">N-acetylmuramoyl-L-alanine amidase</fullName>
    </submittedName>
</protein>
<dbReference type="Gene3D" id="3.40.80.10">
    <property type="entry name" value="Peptidoglycan recognition protein-like"/>
    <property type="match status" value="1"/>
</dbReference>
<dbReference type="GO" id="GO:0009253">
    <property type="term" value="P:peptidoglycan catabolic process"/>
    <property type="evidence" value="ECO:0007669"/>
    <property type="project" value="InterPro"/>
</dbReference>
<dbReference type="Pfam" id="PF01510">
    <property type="entry name" value="Amidase_2"/>
    <property type="match status" value="1"/>
</dbReference>
<gene>
    <name evidence="5" type="ORF">DPM19_13475</name>
</gene>
<reference evidence="5 6" key="1">
    <citation type="submission" date="2018-06" db="EMBL/GenBank/DDBJ databases">
        <title>Actinomadura craniellae sp. nov. isolated from marine sponge Craniella sp.</title>
        <authorList>
            <person name="Li L."/>
            <person name="Xu Q.H."/>
            <person name="Lin H.W."/>
            <person name="Lu Y.H."/>
        </authorList>
    </citation>
    <scope>NUCLEOTIDE SEQUENCE [LARGE SCALE GENOMIC DNA]</scope>
    <source>
        <strain evidence="5 6">LHW63021</strain>
    </source>
</reference>
<feature type="compositionally biased region" description="Acidic residues" evidence="2">
    <location>
        <begin position="235"/>
        <end position="247"/>
    </location>
</feature>
<dbReference type="Proteomes" id="UP000251891">
    <property type="component" value="Unassembled WGS sequence"/>
</dbReference>
<keyword evidence="6" id="KW-1185">Reference proteome</keyword>
<dbReference type="InterPro" id="IPR006619">
    <property type="entry name" value="PGRP_domain_met/bac"/>
</dbReference>
<dbReference type="OrthoDB" id="514320at2"/>
<sequence length="247" mass="27361">MITDRGSGLTRRALLGGTLGAGLSTAVLPGPRARAASRPLAWPRVHARYEWRATGPRARPQVLDECPDRIVVHHTATANSEDYSVEHAYALSRSIQRFHMRKQGWDDIGEHLTISRGGYVMEGRQRSLAAILTRRHVVGAHTRSHNHHTVGIETEGTYMRAAVPDPLWSSLVVTCAWLCTVYGLDPERAIAGHRDFNATNCPGDVLYDLLPELRRAVAARMPVPPLEPYPPIEAPEPDLPEEPDPEE</sequence>
<organism evidence="5 6">
    <name type="scientific">Actinomadura craniellae</name>
    <dbReference type="NCBI Taxonomy" id="2231787"/>
    <lineage>
        <taxon>Bacteria</taxon>
        <taxon>Bacillati</taxon>
        <taxon>Actinomycetota</taxon>
        <taxon>Actinomycetes</taxon>
        <taxon>Streptosporangiales</taxon>
        <taxon>Thermomonosporaceae</taxon>
        <taxon>Actinomadura</taxon>
    </lineage>
</organism>
<dbReference type="RefSeq" id="WP_111867008.1">
    <property type="nucleotide sequence ID" value="NZ_QLYX01000005.1"/>
</dbReference>
<comment type="caution">
    <text evidence="5">The sequence shown here is derived from an EMBL/GenBank/DDBJ whole genome shotgun (WGS) entry which is preliminary data.</text>
</comment>
<evidence type="ECO:0000313" key="6">
    <source>
        <dbReference type="Proteomes" id="UP000251891"/>
    </source>
</evidence>
<dbReference type="InterPro" id="IPR036505">
    <property type="entry name" value="Amidase/PGRP_sf"/>
</dbReference>
<name>A0A365H6T3_9ACTN</name>
<dbReference type="InterPro" id="IPR006311">
    <property type="entry name" value="TAT_signal"/>
</dbReference>
<dbReference type="GO" id="GO:0008745">
    <property type="term" value="F:N-acetylmuramoyl-L-alanine amidase activity"/>
    <property type="evidence" value="ECO:0007669"/>
    <property type="project" value="InterPro"/>
</dbReference>
<dbReference type="InterPro" id="IPR015510">
    <property type="entry name" value="PGRP"/>
</dbReference>
<dbReference type="EMBL" id="QLYX01000005">
    <property type="protein sequence ID" value="RAY14749.1"/>
    <property type="molecule type" value="Genomic_DNA"/>
</dbReference>
<dbReference type="CDD" id="cd06583">
    <property type="entry name" value="PGRP"/>
    <property type="match status" value="1"/>
</dbReference>
<dbReference type="GO" id="GO:0008270">
    <property type="term" value="F:zinc ion binding"/>
    <property type="evidence" value="ECO:0007669"/>
    <property type="project" value="InterPro"/>
</dbReference>
<evidence type="ECO:0000256" key="2">
    <source>
        <dbReference type="SAM" id="MobiDB-lite"/>
    </source>
</evidence>
<dbReference type="PROSITE" id="PS51318">
    <property type="entry name" value="TAT"/>
    <property type="match status" value="1"/>
</dbReference>
<dbReference type="SMART" id="SM00701">
    <property type="entry name" value="PGRP"/>
    <property type="match status" value="1"/>
</dbReference>
<dbReference type="InterPro" id="IPR002502">
    <property type="entry name" value="Amidase_domain"/>
</dbReference>
<accession>A0A365H6T3</accession>
<dbReference type="SMART" id="SM00644">
    <property type="entry name" value="Ami_2"/>
    <property type="match status" value="1"/>
</dbReference>
<feature type="domain" description="N-acetylmuramoyl-L-alanine amidase" evidence="3">
    <location>
        <begin position="55"/>
        <end position="203"/>
    </location>
</feature>
<evidence type="ECO:0000313" key="5">
    <source>
        <dbReference type="EMBL" id="RAY14749.1"/>
    </source>
</evidence>
<evidence type="ECO:0000256" key="1">
    <source>
        <dbReference type="ARBA" id="ARBA00007553"/>
    </source>
</evidence>
<comment type="similarity">
    <text evidence="1">Belongs to the N-acetylmuramoyl-L-alanine amidase 2 family.</text>
</comment>
<dbReference type="SUPFAM" id="SSF55846">
    <property type="entry name" value="N-acetylmuramoyl-L-alanine amidase-like"/>
    <property type="match status" value="1"/>
</dbReference>
<proteinExistence type="inferred from homology"/>
<feature type="region of interest" description="Disordered" evidence="2">
    <location>
        <begin position="223"/>
        <end position="247"/>
    </location>
</feature>
<evidence type="ECO:0000259" key="3">
    <source>
        <dbReference type="SMART" id="SM00644"/>
    </source>
</evidence>
<feature type="domain" description="Peptidoglycan recognition protein family" evidence="4">
    <location>
        <begin position="43"/>
        <end position="197"/>
    </location>
</feature>
<dbReference type="PANTHER" id="PTHR11022">
    <property type="entry name" value="PEPTIDOGLYCAN RECOGNITION PROTEIN"/>
    <property type="match status" value="1"/>
</dbReference>
<evidence type="ECO:0000259" key="4">
    <source>
        <dbReference type="SMART" id="SM00701"/>
    </source>
</evidence>
<feature type="compositionally biased region" description="Pro residues" evidence="2">
    <location>
        <begin position="223"/>
        <end position="234"/>
    </location>
</feature>
<dbReference type="AlphaFoldDB" id="A0A365H6T3"/>